<proteinExistence type="predicted"/>
<dbReference type="Proteomes" id="UP001552299">
    <property type="component" value="Unassembled WGS sequence"/>
</dbReference>
<gene>
    <name evidence="1" type="ORF">M5K25_003895</name>
</gene>
<evidence type="ECO:0000313" key="2">
    <source>
        <dbReference type="Proteomes" id="UP001552299"/>
    </source>
</evidence>
<reference evidence="1 2" key="1">
    <citation type="journal article" date="2024" name="Plant Biotechnol. J.">
        <title>Dendrobium thyrsiflorum genome and its molecular insights into genes involved in important horticultural traits.</title>
        <authorList>
            <person name="Chen B."/>
            <person name="Wang J.Y."/>
            <person name="Zheng P.J."/>
            <person name="Li K.L."/>
            <person name="Liang Y.M."/>
            <person name="Chen X.F."/>
            <person name="Zhang C."/>
            <person name="Zhao X."/>
            <person name="He X."/>
            <person name="Zhang G.Q."/>
            <person name="Liu Z.J."/>
            <person name="Xu Q."/>
        </authorList>
    </citation>
    <scope>NUCLEOTIDE SEQUENCE [LARGE SCALE GENOMIC DNA]</scope>
    <source>
        <strain evidence="1">GZMU011</strain>
    </source>
</reference>
<organism evidence="1 2">
    <name type="scientific">Dendrobium thyrsiflorum</name>
    <name type="common">Pinecone-like raceme dendrobium</name>
    <name type="synonym">Orchid</name>
    <dbReference type="NCBI Taxonomy" id="117978"/>
    <lineage>
        <taxon>Eukaryota</taxon>
        <taxon>Viridiplantae</taxon>
        <taxon>Streptophyta</taxon>
        <taxon>Embryophyta</taxon>
        <taxon>Tracheophyta</taxon>
        <taxon>Spermatophyta</taxon>
        <taxon>Magnoliopsida</taxon>
        <taxon>Liliopsida</taxon>
        <taxon>Asparagales</taxon>
        <taxon>Orchidaceae</taxon>
        <taxon>Epidendroideae</taxon>
        <taxon>Malaxideae</taxon>
        <taxon>Dendrobiinae</taxon>
        <taxon>Dendrobium</taxon>
    </lineage>
</organism>
<evidence type="ECO:0000313" key="1">
    <source>
        <dbReference type="EMBL" id="KAL0925549.1"/>
    </source>
</evidence>
<keyword evidence="2" id="KW-1185">Reference proteome</keyword>
<dbReference type="EMBL" id="JANQDX010000004">
    <property type="protein sequence ID" value="KAL0925549.1"/>
    <property type="molecule type" value="Genomic_DNA"/>
</dbReference>
<protein>
    <submittedName>
        <fullName evidence="1">Uncharacterized protein</fullName>
    </submittedName>
</protein>
<dbReference type="AlphaFoldDB" id="A0ABD0VKE2"/>
<accession>A0ABD0VKE2</accession>
<name>A0ABD0VKE2_DENTH</name>
<sequence>MVEILWLGFSLRRQRLWRSAIVVGFGLIGGRESPPKFIRSICDVTLGSDSPSSGKYRSSSEL</sequence>
<comment type="caution">
    <text evidence="1">The sequence shown here is derived from an EMBL/GenBank/DDBJ whole genome shotgun (WGS) entry which is preliminary data.</text>
</comment>